<reference evidence="2" key="1">
    <citation type="submission" date="2020-08" db="EMBL/GenBank/DDBJ databases">
        <title>Spodoptera exigua strain:BAW_Kor-Di-RS1 Genome sequencing and assembly.</title>
        <authorList>
            <person name="Kim J."/>
            <person name="Nam H.Y."/>
            <person name="Kwon M."/>
            <person name="Choi J.H."/>
            <person name="Cho S.R."/>
            <person name="Kim G.-H."/>
        </authorList>
    </citation>
    <scope>NUCLEOTIDE SEQUENCE</scope>
    <source>
        <strain evidence="2">BAW_Kor-Di-RS1</strain>
        <tissue evidence="2">Whole-body</tissue>
    </source>
</reference>
<dbReference type="EMBL" id="JACKWZ010000041">
    <property type="protein sequence ID" value="KAF9419639.1"/>
    <property type="molecule type" value="Genomic_DNA"/>
</dbReference>
<accession>A0A835GL87</accession>
<evidence type="ECO:0000256" key="1">
    <source>
        <dbReference type="SAM" id="MobiDB-lite"/>
    </source>
</evidence>
<evidence type="ECO:0000313" key="3">
    <source>
        <dbReference type="Proteomes" id="UP000648187"/>
    </source>
</evidence>
<protein>
    <submittedName>
        <fullName evidence="2">Uncharacterized protein</fullName>
    </submittedName>
</protein>
<dbReference type="Proteomes" id="UP000648187">
    <property type="component" value="Unassembled WGS sequence"/>
</dbReference>
<gene>
    <name evidence="2" type="ORF">HW555_003917</name>
</gene>
<evidence type="ECO:0000313" key="2">
    <source>
        <dbReference type="EMBL" id="KAF9419639.1"/>
    </source>
</evidence>
<keyword evidence="3" id="KW-1185">Reference proteome</keyword>
<organism evidence="2 3">
    <name type="scientific">Spodoptera exigua</name>
    <name type="common">Beet armyworm</name>
    <name type="synonym">Noctua fulgens</name>
    <dbReference type="NCBI Taxonomy" id="7107"/>
    <lineage>
        <taxon>Eukaryota</taxon>
        <taxon>Metazoa</taxon>
        <taxon>Ecdysozoa</taxon>
        <taxon>Arthropoda</taxon>
        <taxon>Hexapoda</taxon>
        <taxon>Insecta</taxon>
        <taxon>Pterygota</taxon>
        <taxon>Neoptera</taxon>
        <taxon>Endopterygota</taxon>
        <taxon>Lepidoptera</taxon>
        <taxon>Glossata</taxon>
        <taxon>Ditrysia</taxon>
        <taxon>Noctuoidea</taxon>
        <taxon>Noctuidae</taxon>
        <taxon>Amphipyrinae</taxon>
        <taxon>Spodoptera</taxon>
    </lineage>
</organism>
<proteinExistence type="predicted"/>
<sequence>MPDAILLHKLFGEAYSEAAQQSIAVNGFLKCGIDPIDRHVFKDHDFLAADTTDVALAEPVTQQNEAHKENETPEREQSPSVLQDALEEILAMTPPLLDSQAGTLMSPIVHPQPSTITSPMLDPQPNTITSAMLDPQPSTITSPMLDPQPSTITSPMLDPQPSTSFAVMPRDLFPIPKALPKTKKINRKRGGHFARPSLTYDHLIPAAPGWNSTLKNDIRRCTSGLEAGEQLLLVIHQINAVIATILTSLDILNIIRI</sequence>
<feature type="region of interest" description="Disordered" evidence="1">
    <location>
        <begin position="61"/>
        <end position="81"/>
    </location>
</feature>
<feature type="compositionally biased region" description="Basic and acidic residues" evidence="1">
    <location>
        <begin position="65"/>
        <end position="77"/>
    </location>
</feature>
<comment type="caution">
    <text evidence="2">The sequence shown here is derived from an EMBL/GenBank/DDBJ whole genome shotgun (WGS) entry which is preliminary data.</text>
</comment>
<dbReference type="AlphaFoldDB" id="A0A835GL87"/>
<name>A0A835GL87_SPOEX</name>